<organism evidence="2 3">
    <name type="scientific">Hepatospora eriocheir</name>
    <dbReference type="NCBI Taxonomy" id="1081669"/>
    <lineage>
        <taxon>Eukaryota</taxon>
        <taxon>Fungi</taxon>
        <taxon>Fungi incertae sedis</taxon>
        <taxon>Microsporidia</taxon>
        <taxon>Hepatosporidae</taxon>
        <taxon>Hepatospora</taxon>
    </lineage>
</organism>
<dbReference type="InterPro" id="IPR044822">
    <property type="entry name" value="Myb_DNA-bind_4"/>
</dbReference>
<dbReference type="AlphaFoldDB" id="A0A1X0QDD7"/>
<feature type="domain" description="Myb/SANT-like DNA-binding" evidence="1">
    <location>
        <begin position="2"/>
        <end position="89"/>
    </location>
</feature>
<proteinExistence type="predicted"/>
<dbReference type="Proteomes" id="UP000192356">
    <property type="component" value="Unassembled WGS sequence"/>
</dbReference>
<protein>
    <recommendedName>
        <fullName evidence="1">Myb/SANT-like DNA-binding domain-containing protein</fullName>
    </recommendedName>
</protein>
<evidence type="ECO:0000259" key="1">
    <source>
        <dbReference type="Pfam" id="PF13837"/>
    </source>
</evidence>
<keyword evidence="3" id="KW-1185">Reference proteome</keyword>
<accession>A0A1X0QDD7</accession>
<dbReference type="EMBL" id="LVKB01000010">
    <property type="protein sequence ID" value="ORD97772.1"/>
    <property type="molecule type" value="Genomic_DNA"/>
</dbReference>
<dbReference type="Pfam" id="PF13837">
    <property type="entry name" value="Myb_DNA-bind_4"/>
    <property type="match status" value="1"/>
</dbReference>
<gene>
    <name evidence="2" type="ORF">HERIO_358</name>
</gene>
<dbReference type="Gene3D" id="1.10.10.60">
    <property type="entry name" value="Homeodomain-like"/>
    <property type="match status" value="1"/>
</dbReference>
<reference evidence="2 3" key="1">
    <citation type="journal article" date="2017" name="Environ. Microbiol.">
        <title>Decay of the glycolytic pathway and adaptation to intranuclear parasitism within Enterocytozoonidae microsporidia.</title>
        <authorList>
            <person name="Wiredu Boakye D."/>
            <person name="Jaroenlak P."/>
            <person name="Prachumwat A."/>
            <person name="Williams T.A."/>
            <person name="Bateman K.S."/>
            <person name="Itsathitphaisarn O."/>
            <person name="Sritunyalucksana K."/>
            <person name="Paszkiewicz K.H."/>
            <person name="Moore K.A."/>
            <person name="Stentiford G.D."/>
            <person name="Williams B.A."/>
        </authorList>
    </citation>
    <scope>NUCLEOTIDE SEQUENCE [LARGE SCALE GENOMIC DNA]</scope>
    <source>
        <strain evidence="2 3">GB1</strain>
    </source>
</reference>
<comment type="caution">
    <text evidence="2">The sequence shown here is derived from an EMBL/GenBank/DDBJ whole genome shotgun (WGS) entry which is preliminary data.</text>
</comment>
<sequence length="116" mass="13678">MKFTEEHTKRLISLRKNADYLKKFAKHKGNSYELNKLWYEIANELGTEFSSSDVKSKFNNLLKVYIEKKKQASKSGEGRVKWKFFEYFNSSILEESVKLISDSCKESTKESLKMIF</sequence>
<evidence type="ECO:0000313" key="2">
    <source>
        <dbReference type="EMBL" id="ORD97772.1"/>
    </source>
</evidence>
<evidence type="ECO:0000313" key="3">
    <source>
        <dbReference type="Proteomes" id="UP000192356"/>
    </source>
</evidence>
<dbReference type="VEuPathDB" id="MicrosporidiaDB:HERIO_358"/>
<name>A0A1X0QDD7_9MICR</name>